<dbReference type="GO" id="GO:0003777">
    <property type="term" value="F:microtubule motor activity"/>
    <property type="evidence" value="ECO:0007669"/>
    <property type="project" value="InterPro"/>
</dbReference>
<keyword evidence="11" id="KW-0206">Cytoskeleton</keyword>
<dbReference type="InterPro" id="IPR036961">
    <property type="entry name" value="Kinesin_motor_dom_sf"/>
</dbReference>
<feature type="coiled-coil region" evidence="17">
    <location>
        <begin position="354"/>
        <end position="388"/>
    </location>
</feature>
<comment type="subunit">
    <text evidence="14">Interacts with HYDIN.</text>
</comment>
<keyword evidence="8 17" id="KW-0175">Coiled coil</keyword>
<gene>
    <name evidence="19" type="primary">KIF9</name>
</gene>
<comment type="subcellular location">
    <subcellularLocation>
        <location evidence="1">Cytoplasm</location>
        <location evidence="1">Cytoskeleton</location>
        <location evidence="1">Flagellum axoneme</location>
    </subcellularLocation>
</comment>
<dbReference type="PROSITE" id="PS00411">
    <property type="entry name" value="KINESIN_MOTOR_1"/>
    <property type="match status" value="1"/>
</dbReference>
<dbReference type="GO" id="GO:0007018">
    <property type="term" value="P:microtubule-based movement"/>
    <property type="evidence" value="ECO:0007669"/>
    <property type="project" value="InterPro"/>
</dbReference>
<evidence type="ECO:0000256" key="16">
    <source>
        <dbReference type="RuleBase" id="RU000394"/>
    </source>
</evidence>
<evidence type="ECO:0000256" key="4">
    <source>
        <dbReference type="ARBA" id="ARBA00022701"/>
    </source>
</evidence>
<dbReference type="InterPro" id="IPR001752">
    <property type="entry name" value="Kinesin_motor_dom"/>
</dbReference>
<name>A0A671XEM9_SPAAU</name>
<evidence type="ECO:0000256" key="6">
    <source>
        <dbReference type="ARBA" id="ARBA00022840"/>
    </source>
</evidence>
<dbReference type="InterPro" id="IPR019821">
    <property type="entry name" value="Kinesin_motor_CS"/>
</dbReference>
<dbReference type="AlphaFoldDB" id="A0A671XEM9"/>
<organism evidence="19 20">
    <name type="scientific">Sparus aurata</name>
    <name type="common">Gilthead sea bream</name>
    <dbReference type="NCBI Taxonomy" id="8175"/>
    <lineage>
        <taxon>Eukaryota</taxon>
        <taxon>Metazoa</taxon>
        <taxon>Chordata</taxon>
        <taxon>Craniata</taxon>
        <taxon>Vertebrata</taxon>
        <taxon>Euteleostomi</taxon>
        <taxon>Actinopterygii</taxon>
        <taxon>Neopterygii</taxon>
        <taxon>Teleostei</taxon>
        <taxon>Neoteleostei</taxon>
        <taxon>Acanthomorphata</taxon>
        <taxon>Eupercaria</taxon>
        <taxon>Spariformes</taxon>
        <taxon>Sparidae</taxon>
        <taxon>Sparus</taxon>
    </lineage>
</organism>
<evidence type="ECO:0000256" key="9">
    <source>
        <dbReference type="ARBA" id="ARBA00023069"/>
    </source>
</evidence>
<keyword evidence="9" id="KW-0969">Cilium</keyword>
<evidence type="ECO:0000256" key="5">
    <source>
        <dbReference type="ARBA" id="ARBA00022741"/>
    </source>
</evidence>
<dbReference type="PROSITE" id="PS50067">
    <property type="entry name" value="KINESIN_MOTOR_2"/>
    <property type="match status" value="1"/>
</dbReference>
<evidence type="ECO:0000256" key="8">
    <source>
        <dbReference type="ARBA" id="ARBA00023054"/>
    </source>
</evidence>
<dbReference type="FunCoup" id="A0A671XEM9">
    <property type="interactions" value="37"/>
</dbReference>
<dbReference type="Pfam" id="PF00225">
    <property type="entry name" value="Kinesin"/>
    <property type="match status" value="1"/>
</dbReference>
<dbReference type="PANTHER" id="PTHR47968">
    <property type="entry name" value="CENTROMERE PROTEIN E"/>
    <property type="match status" value="1"/>
</dbReference>
<reference evidence="19" key="2">
    <citation type="submission" date="2025-08" db="UniProtKB">
        <authorList>
            <consortium name="Ensembl"/>
        </authorList>
    </citation>
    <scope>IDENTIFICATION</scope>
</reference>
<dbReference type="InterPro" id="IPR027417">
    <property type="entry name" value="P-loop_NTPase"/>
</dbReference>
<evidence type="ECO:0000256" key="12">
    <source>
        <dbReference type="ARBA" id="ARBA00023273"/>
    </source>
</evidence>
<dbReference type="Ensembl" id="ENSSAUT00010052157.1">
    <property type="protein sequence ID" value="ENSSAUP00010049569.1"/>
    <property type="gene ID" value="ENSSAUG00010020685.1"/>
</dbReference>
<evidence type="ECO:0000256" key="15">
    <source>
        <dbReference type="PROSITE-ProRule" id="PRU00283"/>
    </source>
</evidence>
<comment type="function">
    <text evidence="13">Essential for normal male fertility and for progressive motility of spermatozoa.</text>
</comment>
<evidence type="ECO:0000256" key="7">
    <source>
        <dbReference type="ARBA" id="ARBA00022846"/>
    </source>
</evidence>
<reference evidence="19" key="1">
    <citation type="submission" date="2021-04" db="EMBL/GenBank/DDBJ databases">
        <authorList>
            <consortium name="Wellcome Sanger Institute Data Sharing"/>
        </authorList>
    </citation>
    <scope>NUCLEOTIDE SEQUENCE [LARGE SCALE GENOMIC DNA]</scope>
</reference>
<evidence type="ECO:0000256" key="13">
    <source>
        <dbReference type="ARBA" id="ARBA00059553"/>
    </source>
</evidence>
<evidence type="ECO:0000313" key="20">
    <source>
        <dbReference type="Proteomes" id="UP000472265"/>
    </source>
</evidence>
<comment type="similarity">
    <text evidence="15 16">Belongs to the TRAFAC class myosin-kinesin ATPase superfamily. Kinesin family.</text>
</comment>
<keyword evidence="12" id="KW-0966">Cell projection</keyword>
<dbReference type="GO" id="GO:0008017">
    <property type="term" value="F:microtubule binding"/>
    <property type="evidence" value="ECO:0007669"/>
    <property type="project" value="InterPro"/>
</dbReference>
<keyword evidence="5 15" id="KW-0547">Nucleotide-binding</keyword>
<dbReference type="FunFam" id="3.40.850.10:FF:000040">
    <property type="entry name" value="Kinesin-like protein"/>
    <property type="match status" value="1"/>
</dbReference>
<dbReference type="Gene3D" id="3.40.850.10">
    <property type="entry name" value="Kinesin motor domain"/>
    <property type="match status" value="1"/>
</dbReference>
<keyword evidence="3" id="KW-0597">Phosphoprotein</keyword>
<evidence type="ECO:0000259" key="18">
    <source>
        <dbReference type="PROSITE" id="PS50067"/>
    </source>
</evidence>
<keyword evidence="4 16" id="KW-0493">Microtubule</keyword>
<protein>
    <recommendedName>
        <fullName evidence="16">Kinesin-like protein</fullName>
    </recommendedName>
</protein>
<keyword evidence="10 15" id="KW-0505">Motor protein</keyword>
<evidence type="ECO:0000256" key="1">
    <source>
        <dbReference type="ARBA" id="ARBA00004611"/>
    </source>
</evidence>
<evidence type="ECO:0000256" key="11">
    <source>
        <dbReference type="ARBA" id="ARBA00023212"/>
    </source>
</evidence>
<keyword evidence="2" id="KW-0963">Cytoplasm</keyword>
<evidence type="ECO:0000256" key="2">
    <source>
        <dbReference type="ARBA" id="ARBA00022490"/>
    </source>
</evidence>
<dbReference type="PRINTS" id="PR00380">
    <property type="entry name" value="KINESINHEAVY"/>
</dbReference>
<keyword evidence="6 15" id="KW-0067">ATP-binding</keyword>
<reference evidence="19" key="3">
    <citation type="submission" date="2025-09" db="UniProtKB">
        <authorList>
            <consortium name="Ensembl"/>
        </authorList>
    </citation>
    <scope>IDENTIFICATION</scope>
</reference>
<feature type="binding site" evidence="15">
    <location>
        <begin position="96"/>
        <end position="103"/>
    </location>
    <ligand>
        <name>ATP</name>
        <dbReference type="ChEBI" id="CHEBI:30616"/>
    </ligand>
</feature>
<evidence type="ECO:0000256" key="14">
    <source>
        <dbReference type="ARBA" id="ARBA00063408"/>
    </source>
</evidence>
<sequence length="636" mass="72489">MKAHSGEVGVFVRIRPTANFAQDLIQCLPDGQTVNVHHRKNSRKPLDTRKSHVSSWSFQLEGVLRDVSQEEFYTRVCRWVVLGALDGYNGTVMCFGQTGAGKTYTMTGSTESYKQRGIIPRALQEVFQEVEIRTEHAFNVYLSYLEIYNETLVDLLSSLQGSPRPSPHGMLVMEEPGRGVFVRGLSLHPVHSEEEALNLLFEGEMNRIIGSHALNRNSSRSHCIFTVHIEARSRTLTNAKYVTSKLNLVDLAGSERLGKTGSEGQMLKEAVYINRSLSFLEQAILALGDHRREHVPFRQSKLTHALKDSLGGNCNTVLVANICGEAAQIEETLSTLRFAGRMKCVRTDPVVNEHTDPAAQIKKLEKEVQKLKEELSISNTLVNRLESTYKPLSEAQQAEIHSQVQRYLEGSLEEINIISVRQIQAVFAQFKLSYLLNVLPVFYFLFLPFSLKNLPSLPSSPPPKEEAFEEFKLGQGSKINSILKENKAVLLERRNLLRQLTEEVNAVKRDIDCTATVIQQHRELRGDQGQYLVMEGEPLLQEPDASLLMRLRDLKALYRQRYEVLRDIKAEVNYCQHLVDQCRVRLLSEFEIWYKKSFLVPEEELDVTMKKSLRQVSKKPSHKKKRKNRCSYIFSS</sequence>
<dbReference type="InterPro" id="IPR056524">
    <property type="entry name" value="KIF6/9_C"/>
</dbReference>
<dbReference type="SMART" id="SM00129">
    <property type="entry name" value="KISc"/>
    <property type="match status" value="1"/>
</dbReference>
<dbReference type="Proteomes" id="UP000472265">
    <property type="component" value="Chromosome 19"/>
</dbReference>
<dbReference type="GO" id="GO:0005874">
    <property type="term" value="C:microtubule"/>
    <property type="evidence" value="ECO:0007669"/>
    <property type="project" value="UniProtKB-KW"/>
</dbReference>
<dbReference type="GeneTree" id="ENSGT00940000158533"/>
<dbReference type="InterPro" id="IPR027640">
    <property type="entry name" value="Kinesin-like_fam"/>
</dbReference>
<dbReference type="GO" id="GO:0005524">
    <property type="term" value="F:ATP binding"/>
    <property type="evidence" value="ECO:0007669"/>
    <property type="project" value="UniProtKB-UniRule"/>
</dbReference>
<feature type="domain" description="Kinesin motor" evidence="18">
    <location>
        <begin position="7"/>
        <end position="345"/>
    </location>
</feature>
<evidence type="ECO:0000256" key="3">
    <source>
        <dbReference type="ARBA" id="ARBA00022553"/>
    </source>
</evidence>
<dbReference type="PANTHER" id="PTHR47968:SF62">
    <property type="entry name" value="KINESIN FAMILY MEMBER 5A"/>
    <property type="match status" value="1"/>
</dbReference>
<evidence type="ECO:0000313" key="19">
    <source>
        <dbReference type="Ensembl" id="ENSSAUP00010049569.1"/>
    </source>
</evidence>
<keyword evidence="7" id="KW-0282">Flagellum</keyword>
<dbReference type="InParanoid" id="A0A671XEM9"/>
<evidence type="ECO:0000256" key="17">
    <source>
        <dbReference type="SAM" id="Coils"/>
    </source>
</evidence>
<accession>A0A671XEM9</accession>
<evidence type="ECO:0000256" key="10">
    <source>
        <dbReference type="ARBA" id="ARBA00023175"/>
    </source>
</evidence>
<proteinExistence type="inferred from homology"/>
<dbReference type="SUPFAM" id="SSF52540">
    <property type="entry name" value="P-loop containing nucleoside triphosphate hydrolases"/>
    <property type="match status" value="1"/>
</dbReference>
<keyword evidence="20" id="KW-1185">Reference proteome</keyword>
<dbReference type="Pfam" id="PF23735">
    <property type="entry name" value="KIF9"/>
    <property type="match status" value="1"/>
</dbReference>